<feature type="domain" description="WW" evidence="1">
    <location>
        <begin position="81"/>
        <end position="115"/>
    </location>
</feature>
<organism evidence="2 3">
    <name type="scientific">Periplaneta americana</name>
    <name type="common">American cockroach</name>
    <name type="synonym">Blatta americana</name>
    <dbReference type="NCBI Taxonomy" id="6978"/>
    <lineage>
        <taxon>Eukaryota</taxon>
        <taxon>Metazoa</taxon>
        <taxon>Ecdysozoa</taxon>
        <taxon>Arthropoda</taxon>
        <taxon>Hexapoda</taxon>
        <taxon>Insecta</taxon>
        <taxon>Pterygota</taxon>
        <taxon>Neoptera</taxon>
        <taxon>Polyneoptera</taxon>
        <taxon>Dictyoptera</taxon>
        <taxon>Blattodea</taxon>
        <taxon>Blattoidea</taxon>
        <taxon>Blattidae</taxon>
        <taxon>Blattinae</taxon>
        <taxon>Periplaneta</taxon>
    </lineage>
</organism>
<dbReference type="PANTHER" id="PTHR21727">
    <property type="entry name" value="PHOSPHORYLATED CTD INTERACTING FACTOR 1"/>
    <property type="match status" value="1"/>
</dbReference>
<dbReference type="SMART" id="SM00456">
    <property type="entry name" value="WW"/>
    <property type="match status" value="1"/>
</dbReference>
<gene>
    <name evidence="2" type="ORF">ANN_11907</name>
</gene>
<protein>
    <recommendedName>
        <fullName evidence="1">WW domain-containing protein</fullName>
    </recommendedName>
</protein>
<dbReference type="InterPro" id="IPR039881">
    <property type="entry name" value="PCIF1-like"/>
</dbReference>
<dbReference type="CDD" id="cd00201">
    <property type="entry name" value="WW"/>
    <property type="match status" value="1"/>
</dbReference>
<evidence type="ECO:0000259" key="1">
    <source>
        <dbReference type="PROSITE" id="PS50020"/>
    </source>
</evidence>
<dbReference type="EMBL" id="JAJSOF020000015">
    <property type="protein sequence ID" value="KAJ4442041.1"/>
    <property type="molecule type" value="Genomic_DNA"/>
</dbReference>
<dbReference type="InterPro" id="IPR036020">
    <property type="entry name" value="WW_dom_sf"/>
</dbReference>
<dbReference type="InterPro" id="IPR001202">
    <property type="entry name" value="WW_dom"/>
</dbReference>
<dbReference type="Gene3D" id="2.20.70.10">
    <property type="match status" value="1"/>
</dbReference>
<reference evidence="2 3" key="1">
    <citation type="journal article" date="2022" name="Allergy">
        <title>Genome assembly and annotation of Periplaneta americana reveal a comprehensive cockroach allergen profile.</title>
        <authorList>
            <person name="Wang L."/>
            <person name="Xiong Q."/>
            <person name="Saelim N."/>
            <person name="Wang L."/>
            <person name="Nong W."/>
            <person name="Wan A.T."/>
            <person name="Shi M."/>
            <person name="Liu X."/>
            <person name="Cao Q."/>
            <person name="Hui J.H.L."/>
            <person name="Sookrung N."/>
            <person name="Leung T.F."/>
            <person name="Tungtrongchitr A."/>
            <person name="Tsui S.K.W."/>
        </authorList>
    </citation>
    <scope>NUCLEOTIDE SEQUENCE [LARGE SCALE GENOMIC DNA]</scope>
    <source>
        <strain evidence="2">PWHHKU_190912</strain>
    </source>
</reference>
<dbReference type="PANTHER" id="PTHR21727:SF0">
    <property type="entry name" value="MRNA (2'-O-METHYLADENOSINE-N(6)-)-METHYLTRANSFERASE"/>
    <property type="match status" value="1"/>
</dbReference>
<sequence length="443" mass="50465">MNDISGKQELASTSSWDVVSQVSPLPQHHNDNMSVLVPTPIKIPPVGLDSVIAHPSPGPQIPQTPHGIPPGVYMEPELPPELLQQGWRKFWSKRENRPYFWNKLTGDSLWEMPQLKPQFDPITDPLGICNTPPPPPPLVNGPPGPVAVKRRASEEAVGSPVAKKFILAGPWDLEIQTNVVIYERPPTILPHPHPDIETYRCSLAAKLRQCYQELCHSREAIDAPKDSFNRWLMERKVIDTGSDPLLPSNCFPEISMSMYREIMNDIPIKLVRPKFTGDARKQLSRYAEAAKKMIESRPVDWIDITPHRKPSLNPVGGVYRMIILLEEKCSFWISFSGGRDHYICQNVFVDFCRKLPVDTSRSPAPLNATPESRKVVKWNVEETFQWLRRTVGATYDDFQDRLGHLKPRLLGLLGPPRQLQHVARQHITCAENILCHRRDLYWL</sequence>
<dbReference type="PROSITE" id="PS50020">
    <property type="entry name" value="WW_DOMAIN_2"/>
    <property type="match status" value="1"/>
</dbReference>
<evidence type="ECO:0000313" key="3">
    <source>
        <dbReference type="Proteomes" id="UP001148838"/>
    </source>
</evidence>
<dbReference type="Pfam" id="PF00397">
    <property type="entry name" value="WW"/>
    <property type="match status" value="1"/>
</dbReference>
<keyword evidence="3" id="KW-1185">Reference proteome</keyword>
<evidence type="ECO:0000313" key="2">
    <source>
        <dbReference type="EMBL" id="KAJ4442041.1"/>
    </source>
</evidence>
<name>A0ABQ8T7G5_PERAM</name>
<accession>A0ABQ8T7G5</accession>
<comment type="caution">
    <text evidence="2">The sequence shown here is derived from an EMBL/GenBank/DDBJ whole genome shotgun (WGS) entry which is preliminary data.</text>
</comment>
<dbReference type="SUPFAM" id="SSF51045">
    <property type="entry name" value="WW domain"/>
    <property type="match status" value="1"/>
</dbReference>
<dbReference type="Proteomes" id="UP001148838">
    <property type="component" value="Unassembled WGS sequence"/>
</dbReference>
<proteinExistence type="predicted"/>